<dbReference type="SUPFAM" id="SSF57756">
    <property type="entry name" value="Retrovirus zinc finger-like domains"/>
    <property type="match status" value="1"/>
</dbReference>
<feature type="region of interest" description="Disordered" evidence="2">
    <location>
        <begin position="127"/>
        <end position="206"/>
    </location>
</feature>
<keyword evidence="1" id="KW-0862">Zinc</keyword>
<dbReference type="Gene3D" id="4.10.60.10">
    <property type="entry name" value="Zinc finger, CCHC-type"/>
    <property type="match status" value="1"/>
</dbReference>
<keyword evidence="1" id="KW-0863">Zinc-finger</keyword>
<reference evidence="5" key="1">
    <citation type="submission" date="2025-08" db="UniProtKB">
        <authorList>
            <consortium name="RefSeq"/>
        </authorList>
    </citation>
    <scope>IDENTIFICATION</scope>
</reference>
<dbReference type="SMART" id="SM00343">
    <property type="entry name" value="ZnF_C2HC"/>
    <property type="match status" value="2"/>
</dbReference>
<sequence>MADRRKKNQPAKIIPGIGAKNPRKAPEGGLENERKGGDKLPPHTPRTSAITITLKDRSGQSYAEVIAAANDSVSLAEVDINAVRMRYAAGLSAGVFGSARGNKAPIESPRRGINTPLDIATGKRTAAGAAARRGKEPVMPTLGQSSPGAEARVVLQPLRKQKEKNAATPSPRIPEKTTRASLGRNNPPRDEEKLAREDKRQVPDIKAQASDIEKKVTAFCLDSARKINKEHAAVILRYFKEMRGIVDEPLLHNSYLTGKLEQSAGEEKNKETAILNAVSKATRRLETAVLRTTHQEQREPTYAEKVKITSNKVEQTAVKPPKNVVIIRPEREGGEIHSSEEALDAVFTLVNPRKRGIQVTAVRKIKGNGLAVETTKPESLKEFTENSKLKEAGLKASTPQRRHPRMIIYDVPRDIPEKEILACMRKQNQERLNEDDVAAIKFCFRTGRKDQEETNWVIEMPPPPQVREKLLRGKIFLSWNACKVKDYIAISRCYKCQGYGHVAKYCRVNYEICAHCAESGHSTKECKDKDGHATCVNCRKAGKKGDHAASSAKCPVYTNALEAIIARTHYE</sequence>
<feature type="compositionally biased region" description="Basic and acidic residues" evidence="2">
    <location>
        <begin position="187"/>
        <end position="203"/>
    </location>
</feature>
<protein>
    <submittedName>
        <fullName evidence="5">Uncharacterized protein LOC125385576</fullName>
    </submittedName>
</protein>
<dbReference type="GeneID" id="125385576"/>
<dbReference type="InterPro" id="IPR001878">
    <property type="entry name" value="Znf_CCHC"/>
</dbReference>
<feature type="compositionally biased region" description="Basic and acidic residues" evidence="2">
    <location>
        <begin position="31"/>
        <end position="41"/>
    </location>
</feature>
<dbReference type="PROSITE" id="PS50158">
    <property type="entry name" value="ZF_CCHC"/>
    <property type="match status" value="1"/>
</dbReference>
<feature type="domain" description="CCHC-type" evidence="3">
    <location>
        <begin position="492"/>
        <end position="507"/>
    </location>
</feature>
<accession>A0A9C6S935</accession>
<dbReference type="GO" id="GO:0003676">
    <property type="term" value="F:nucleic acid binding"/>
    <property type="evidence" value="ECO:0007669"/>
    <property type="project" value="InterPro"/>
</dbReference>
<keyword evidence="1" id="KW-0479">Metal-binding</keyword>
<organism evidence="4 5">
    <name type="scientific">Bombus terrestris</name>
    <name type="common">Buff-tailed bumblebee</name>
    <name type="synonym">Apis terrestris</name>
    <dbReference type="NCBI Taxonomy" id="30195"/>
    <lineage>
        <taxon>Eukaryota</taxon>
        <taxon>Metazoa</taxon>
        <taxon>Ecdysozoa</taxon>
        <taxon>Arthropoda</taxon>
        <taxon>Hexapoda</taxon>
        <taxon>Insecta</taxon>
        <taxon>Pterygota</taxon>
        <taxon>Neoptera</taxon>
        <taxon>Endopterygota</taxon>
        <taxon>Hymenoptera</taxon>
        <taxon>Apocrita</taxon>
        <taxon>Aculeata</taxon>
        <taxon>Apoidea</taxon>
        <taxon>Anthophila</taxon>
        <taxon>Apidae</taxon>
        <taxon>Bombus</taxon>
        <taxon>Bombus</taxon>
    </lineage>
</organism>
<dbReference type="AlphaFoldDB" id="A0A9C6S935"/>
<dbReference type="RefSeq" id="XP_048264178.1">
    <property type="nucleotide sequence ID" value="XM_048408221.1"/>
</dbReference>
<evidence type="ECO:0000259" key="3">
    <source>
        <dbReference type="PROSITE" id="PS50158"/>
    </source>
</evidence>
<evidence type="ECO:0000256" key="1">
    <source>
        <dbReference type="PROSITE-ProRule" id="PRU00047"/>
    </source>
</evidence>
<keyword evidence="4" id="KW-1185">Reference proteome</keyword>
<feature type="region of interest" description="Disordered" evidence="2">
    <location>
        <begin position="1"/>
        <end position="47"/>
    </location>
</feature>
<proteinExistence type="predicted"/>
<dbReference type="Proteomes" id="UP000835206">
    <property type="component" value="Chromosome 8"/>
</dbReference>
<name>A0A9C6S935_BOMTE</name>
<evidence type="ECO:0000256" key="2">
    <source>
        <dbReference type="SAM" id="MobiDB-lite"/>
    </source>
</evidence>
<evidence type="ECO:0000313" key="4">
    <source>
        <dbReference type="Proteomes" id="UP000835206"/>
    </source>
</evidence>
<evidence type="ECO:0000313" key="5">
    <source>
        <dbReference type="RefSeq" id="XP_048264178.1"/>
    </source>
</evidence>
<dbReference type="GO" id="GO:0008270">
    <property type="term" value="F:zinc ion binding"/>
    <property type="evidence" value="ECO:0007669"/>
    <property type="project" value="UniProtKB-KW"/>
</dbReference>
<dbReference type="KEGG" id="bter:125385576"/>
<dbReference type="OrthoDB" id="7699172at2759"/>
<gene>
    <name evidence="5" type="primary">LOC125385576</name>
</gene>
<dbReference type="InterPro" id="IPR036875">
    <property type="entry name" value="Znf_CCHC_sf"/>
</dbReference>